<proteinExistence type="predicted"/>
<sequence length="60" mass="7263">MEHTRKSTSTMTEHERQMAMKLERITRDPEGYYATARKAAYRDELRRALMPWQKHRPRSA</sequence>
<organism evidence="1 2">
    <name type="scientific">Brachybacterium faecium (strain ATCC 43885 / DSM 4810 / JCM 11609 / LMG 19847 / NBRC 14762 / NCIMB 9860 / 6-10)</name>
    <dbReference type="NCBI Taxonomy" id="446465"/>
    <lineage>
        <taxon>Bacteria</taxon>
        <taxon>Bacillati</taxon>
        <taxon>Actinomycetota</taxon>
        <taxon>Actinomycetes</taxon>
        <taxon>Micrococcales</taxon>
        <taxon>Dermabacteraceae</taxon>
        <taxon>Brachybacterium</taxon>
    </lineage>
</organism>
<reference evidence="1 2" key="1">
    <citation type="journal article" date="2009" name="Stand. Genomic Sci.">
        <title>Complete genome sequence of Brachybacterium faecium type strain (Schefferle 6-10).</title>
        <authorList>
            <person name="Lapidus A."/>
            <person name="Pukall R."/>
            <person name="Labuttii K."/>
            <person name="Copeland A."/>
            <person name="Del Rio T.G."/>
            <person name="Nolan M."/>
            <person name="Chen F."/>
            <person name="Lucas S."/>
            <person name="Tice H."/>
            <person name="Cheng J.F."/>
            <person name="Bruce D."/>
            <person name="Goodwin L."/>
            <person name="Pitluck S."/>
            <person name="Rohde M."/>
            <person name="Goker M."/>
            <person name="Pati A."/>
            <person name="Ivanova N."/>
            <person name="Mavrommatis K."/>
            <person name="Chen A."/>
            <person name="Palaniappan K."/>
            <person name="D'haeseleer P."/>
            <person name="Chain P."/>
            <person name="Bristow J."/>
            <person name="Eisen J.A."/>
            <person name="Markowitz V."/>
            <person name="Hugenholtz P."/>
            <person name="Kyrpides N.C."/>
            <person name="Klenk H.P."/>
        </authorList>
    </citation>
    <scope>NUCLEOTIDE SEQUENCE [LARGE SCALE GENOMIC DNA]</scope>
    <source>
        <strain evidence="2">ATCC 43885 / DSM 4810 / JCM 11609 / LMG 19847 / NBRC 14762 / NCIMB 9860 / 6-10</strain>
    </source>
</reference>
<dbReference type="HOGENOM" id="CLU_2932200_0_0_11"/>
<evidence type="ECO:0000313" key="2">
    <source>
        <dbReference type="Proteomes" id="UP000001919"/>
    </source>
</evidence>
<evidence type="ECO:0000313" key="1">
    <source>
        <dbReference type="EMBL" id="ACU86377.1"/>
    </source>
</evidence>
<gene>
    <name evidence="1" type="ordered locus">Bfae_26000</name>
</gene>
<keyword evidence="2" id="KW-1185">Reference proteome</keyword>
<dbReference type="KEGG" id="bfa:Bfae_26000"/>
<accession>C7MGE4</accession>
<dbReference type="AlphaFoldDB" id="C7MGE4"/>
<dbReference type="OrthoDB" id="9971414at2"/>
<dbReference type="Proteomes" id="UP000001919">
    <property type="component" value="Chromosome"/>
</dbReference>
<dbReference type="PATRIC" id="fig|446465.5.peg.2568"/>
<protein>
    <submittedName>
        <fullName evidence="1">Uncharacterized protein</fullName>
    </submittedName>
</protein>
<name>C7MGE4_BRAFD</name>
<dbReference type="EMBL" id="CP001643">
    <property type="protein sequence ID" value="ACU86377.1"/>
    <property type="molecule type" value="Genomic_DNA"/>
</dbReference>